<name>A0A392P685_9FABA</name>
<feature type="compositionally biased region" description="Basic and acidic residues" evidence="1">
    <location>
        <begin position="1"/>
        <end position="27"/>
    </location>
</feature>
<dbReference type="EMBL" id="LXQA010063623">
    <property type="protein sequence ID" value="MCI06949.1"/>
    <property type="molecule type" value="Genomic_DNA"/>
</dbReference>
<reference evidence="2 3" key="1">
    <citation type="journal article" date="2018" name="Front. Plant Sci.">
        <title>Red Clover (Trifolium pratense) and Zigzag Clover (T. medium) - A Picture of Genomic Similarities and Differences.</title>
        <authorList>
            <person name="Dluhosova J."/>
            <person name="Istvanek J."/>
            <person name="Nedelnik J."/>
            <person name="Repkova J."/>
        </authorList>
    </citation>
    <scope>NUCLEOTIDE SEQUENCE [LARGE SCALE GENOMIC DNA]</scope>
    <source>
        <strain evidence="3">cv. 10/8</strain>
        <tissue evidence="2">Leaf</tissue>
    </source>
</reference>
<feature type="non-terminal residue" evidence="2">
    <location>
        <position position="219"/>
    </location>
</feature>
<evidence type="ECO:0000313" key="2">
    <source>
        <dbReference type="EMBL" id="MCI06949.1"/>
    </source>
</evidence>
<accession>A0A392P685</accession>
<feature type="region of interest" description="Disordered" evidence="1">
    <location>
        <begin position="1"/>
        <end position="137"/>
    </location>
</feature>
<organism evidence="2 3">
    <name type="scientific">Trifolium medium</name>
    <dbReference type="NCBI Taxonomy" id="97028"/>
    <lineage>
        <taxon>Eukaryota</taxon>
        <taxon>Viridiplantae</taxon>
        <taxon>Streptophyta</taxon>
        <taxon>Embryophyta</taxon>
        <taxon>Tracheophyta</taxon>
        <taxon>Spermatophyta</taxon>
        <taxon>Magnoliopsida</taxon>
        <taxon>eudicotyledons</taxon>
        <taxon>Gunneridae</taxon>
        <taxon>Pentapetalae</taxon>
        <taxon>rosids</taxon>
        <taxon>fabids</taxon>
        <taxon>Fabales</taxon>
        <taxon>Fabaceae</taxon>
        <taxon>Papilionoideae</taxon>
        <taxon>50 kb inversion clade</taxon>
        <taxon>NPAAA clade</taxon>
        <taxon>Hologalegina</taxon>
        <taxon>IRL clade</taxon>
        <taxon>Trifolieae</taxon>
        <taxon>Trifolium</taxon>
    </lineage>
</organism>
<keyword evidence="3" id="KW-1185">Reference proteome</keyword>
<feature type="compositionally biased region" description="Polar residues" evidence="1">
    <location>
        <begin position="117"/>
        <end position="133"/>
    </location>
</feature>
<dbReference type="Proteomes" id="UP000265520">
    <property type="component" value="Unassembled WGS sequence"/>
</dbReference>
<protein>
    <submittedName>
        <fullName evidence="2">Protein gar2-like</fullName>
    </submittedName>
</protein>
<evidence type="ECO:0000256" key="1">
    <source>
        <dbReference type="SAM" id="MobiDB-lite"/>
    </source>
</evidence>
<sequence length="219" mass="24107">MKENKSNVKPDLNVRKPQGDVSGHKNESTNSCMDEPNAKNAASTELEKATRNVQTLLPQEQPIPEEEGKIEKDTAHHMNEEPKEAGVEVTNDQDKKSSSTEKVNFEDTESYEEDSSARSGGSSIPPVSSTSKLSADAGISQEDFKKLHETNPDAALALLIKSRSSSNSTASDPDVRSKVEHDALILRFTREYIQDDAFQALEANPKAIYSMKAFLNKLQ</sequence>
<proteinExistence type="predicted"/>
<feature type="compositionally biased region" description="Basic and acidic residues" evidence="1">
    <location>
        <begin position="66"/>
        <end position="105"/>
    </location>
</feature>
<dbReference type="AlphaFoldDB" id="A0A392P685"/>
<comment type="caution">
    <text evidence="2">The sequence shown here is derived from an EMBL/GenBank/DDBJ whole genome shotgun (WGS) entry which is preliminary data.</text>
</comment>
<evidence type="ECO:0000313" key="3">
    <source>
        <dbReference type="Proteomes" id="UP000265520"/>
    </source>
</evidence>